<evidence type="ECO:0000313" key="2">
    <source>
        <dbReference type="Proteomes" id="UP000664914"/>
    </source>
</evidence>
<dbReference type="AlphaFoldDB" id="A0A975HFL8"/>
<organism evidence="1 2">
    <name type="scientific">Rhizorhabdus wittichii</name>
    <dbReference type="NCBI Taxonomy" id="160791"/>
    <lineage>
        <taxon>Bacteria</taxon>
        <taxon>Pseudomonadati</taxon>
        <taxon>Pseudomonadota</taxon>
        <taxon>Alphaproteobacteria</taxon>
        <taxon>Sphingomonadales</taxon>
        <taxon>Sphingomonadaceae</taxon>
        <taxon>Rhizorhabdus</taxon>
    </lineage>
</organism>
<dbReference type="EMBL" id="CP059319">
    <property type="protein sequence ID" value="QTH23520.1"/>
    <property type="molecule type" value="Genomic_DNA"/>
</dbReference>
<evidence type="ECO:0008006" key="3">
    <source>
        <dbReference type="Google" id="ProtNLM"/>
    </source>
</evidence>
<reference evidence="1" key="1">
    <citation type="submission" date="2020-07" db="EMBL/GenBank/DDBJ databases">
        <authorList>
            <person name="Camacho E."/>
        </authorList>
    </citation>
    <scope>NUCLEOTIDE SEQUENCE</scope>
    <source>
        <strain evidence="1">MPO218</strain>
    </source>
</reference>
<evidence type="ECO:0000313" key="1">
    <source>
        <dbReference type="EMBL" id="QTH23520.1"/>
    </source>
</evidence>
<dbReference type="Proteomes" id="UP000664914">
    <property type="component" value="Chromosome"/>
</dbReference>
<accession>A0A975HFL8</accession>
<protein>
    <recommendedName>
        <fullName evidence="3">Lipoprotein</fullName>
    </recommendedName>
</protein>
<reference evidence="1" key="2">
    <citation type="submission" date="2021-04" db="EMBL/GenBank/DDBJ databases">
        <title>Isolation and genomic analysis of the ibuprofen-degrading bacterium Sphingomonas strain MPO218.</title>
        <authorList>
            <person name="Aulestia M."/>
            <person name="Flores A."/>
            <person name="Mangas E.L."/>
            <person name="Perez-Pulido A.J."/>
            <person name="Santero E."/>
            <person name="Camacho E.M."/>
        </authorList>
    </citation>
    <scope>NUCLEOTIDE SEQUENCE</scope>
    <source>
        <strain evidence="1">MPO218</strain>
    </source>
</reference>
<proteinExistence type="predicted"/>
<gene>
    <name evidence="1" type="ORF">HRJ34_08485</name>
</gene>
<dbReference type="PROSITE" id="PS51257">
    <property type="entry name" value="PROKAR_LIPOPROTEIN"/>
    <property type="match status" value="1"/>
</dbReference>
<sequence>MLKQVQHDGYGVMMRPLASGVGLAAALLLTACGGADDAVAGARPIDCRLAEAKGFEQICSVERMESPDGPVLVARGPDGGFRRLLIVKDGRGVIAADGAEPVEVRPAGTGHVDVTAGGMVYRLPAKVAA</sequence>
<name>A0A975HFL8_9SPHN</name>
<dbReference type="RefSeq" id="WP_208633848.1">
    <property type="nucleotide sequence ID" value="NZ_CP059319.1"/>
</dbReference>